<keyword evidence="4" id="KW-1003">Cell membrane</keyword>
<evidence type="ECO:0000256" key="10">
    <source>
        <dbReference type="ARBA" id="ARBA00023136"/>
    </source>
</evidence>
<evidence type="ECO:0000259" key="11">
    <source>
        <dbReference type="PROSITE" id="PS50893"/>
    </source>
</evidence>
<dbReference type="AlphaFoldDB" id="A0A0Q2V1X0"/>
<dbReference type="Pfam" id="PF00005">
    <property type="entry name" value="ABC_tran"/>
    <property type="match status" value="1"/>
</dbReference>
<keyword evidence="5" id="KW-0410">Iron transport</keyword>
<dbReference type="Gene3D" id="3.40.50.300">
    <property type="entry name" value="P-loop containing nucleotide triphosphate hydrolases"/>
    <property type="match status" value="1"/>
</dbReference>
<dbReference type="SMART" id="SM00382">
    <property type="entry name" value="AAA"/>
    <property type="match status" value="1"/>
</dbReference>
<dbReference type="OrthoDB" id="5292475at2"/>
<dbReference type="GO" id="GO:0016887">
    <property type="term" value="F:ATP hydrolysis activity"/>
    <property type="evidence" value="ECO:0007669"/>
    <property type="project" value="InterPro"/>
</dbReference>
<dbReference type="InterPro" id="IPR003439">
    <property type="entry name" value="ABC_transporter-like_ATP-bd"/>
</dbReference>
<dbReference type="InterPro" id="IPR027417">
    <property type="entry name" value="P-loop_NTPase"/>
</dbReference>
<dbReference type="GeneID" id="50536992"/>
<dbReference type="SUPFAM" id="SSF52540">
    <property type="entry name" value="P-loop containing nucleoside triphosphate hydrolases"/>
    <property type="match status" value="1"/>
</dbReference>
<evidence type="ECO:0000313" key="12">
    <source>
        <dbReference type="EMBL" id="KQH86792.1"/>
    </source>
</evidence>
<evidence type="ECO:0000256" key="3">
    <source>
        <dbReference type="ARBA" id="ARBA00022448"/>
    </source>
</evidence>
<dbReference type="GO" id="GO:0005886">
    <property type="term" value="C:plasma membrane"/>
    <property type="evidence" value="ECO:0007669"/>
    <property type="project" value="UniProtKB-SubCell"/>
</dbReference>
<comment type="caution">
    <text evidence="12">The sequence shown here is derived from an EMBL/GenBank/DDBJ whole genome shotgun (WGS) entry which is preliminary data.</text>
</comment>
<proteinExistence type="inferred from homology"/>
<dbReference type="FunFam" id="3.40.50.300:FF:000134">
    <property type="entry name" value="Iron-enterobactin ABC transporter ATP-binding protein"/>
    <property type="match status" value="1"/>
</dbReference>
<organism evidence="12 13">
    <name type="scientific">Vibrio furnissii</name>
    <dbReference type="NCBI Taxonomy" id="29494"/>
    <lineage>
        <taxon>Bacteria</taxon>
        <taxon>Pseudomonadati</taxon>
        <taxon>Pseudomonadota</taxon>
        <taxon>Gammaproteobacteria</taxon>
        <taxon>Vibrionales</taxon>
        <taxon>Vibrionaceae</taxon>
        <taxon>Vibrio</taxon>
    </lineage>
</organism>
<dbReference type="InterPro" id="IPR051535">
    <property type="entry name" value="Siderophore_ABC-ATPase"/>
</dbReference>
<evidence type="ECO:0000256" key="8">
    <source>
        <dbReference type="ARBA" id="ARBA00023004"/>
    </source>
</evidence>
<comment type="similarity">
    <text evidence="2">Belongs to the ABC transporter superfamily.</text>
</comment>
<keyword evidence="13" id="KW-1185">Reference proteome</keyword>
<dbReference type="InterPro" id="IPR017871">
    <property type="entry name" value="ABC_transporter-like_CS"/>
</dbReference>
<keyword evidence="10" id="KW-0472">Membrane</keyword>
<name>A0A0Q2V1X0_VIBFU</name>
<gene>
    <name evidence="12" type="ORF">AMR76_06830</name>
</gene>
<reference evidence="12 13" key="1">
    <citation type="submission" date="2015-08" db="EMBL/GenBank/DDBJ databases">
        <title>Antibacterial properties of a collection of Vibrionaceae strains.</title>
        <authorList>
            <person name="Giubergia S."/>
        </authorList>
    </citation>
    <scope>NUCLEOTIDE SEQUENCE [LARGE SCALE GENOMIC DNA]</scope>
    <source>
        <strain evidence="12 13">S0821</strain>
    </source>
</reference>
<dbReference type="RefSeq" id="WP_004726938.1">
    <property type="nucleotide sequence ID" value="NZ_CABLCD010000014.1"/>
</dbReference>
<sequence length="253" mass="28470">MIQLDKLTKIFGQHAVVKDASAEFEKGKVTSIIGPNGAGKSTLLSMASRLVNRDEGKVWIDSKELVDWDTKALARKLSVLRQANTLTMRFTVRELVSFGRFPYSQGKLDARDQDVIDQSIAYLDLQSIQHKYLDELSGGQRQLAFIAMVIAQDTDYVFLDEPLNNLDIKHSLQIMATIQRLAHELNKAVVVVIHDINFASCYSDCIIALKKGEVVATGSVEEVIREDVLGDIYETPFRVLEIEGKRMCLYHTH</sequence>
<keyword evidence="3" id="KW-0813">Transport</keyword>
<keyword evidence="9" id="KW-0406">Ion transport</keyword>
<evidence type="ECO:0000256" key="4">
    <source>
        <dbReference type="ARBA" id="ARBA00022475"/>
    </source>
</evidence>
<accession>A0A0Q2V1X0</accession>
<dbReference type="GO" id="GO:0006826">
    <property type="term" value="P:iron ion transport"/>
    <property type="evidence" value="ECO:0007669"/>
    <property type="project" value="UniProtKB-KW"/>
</dbReference>
<comment type="subcellular location">
    <subcellularLocation>
        <location evidence="1">Cell membrane</location>
        <topology evidence="1">Peripheral membrane protein</topology>
    </subcellularLocation>
</comment>
<protein>
    <submittedName>
        <fullName evidence="12">Iron ABC transporter ATP-binding protein</fullName>
    </submittedName>
</protein>
<dbReference type="Proteomes" id="UP000051221">
    <property type="component" value="Unassembled WGS sequence"/>
</dbReference>
<keyword evidence="7 12" id="KW-0067">ATP-binding</keyword>
<evidence type="ECO:0000256" key="1">
    <source>
        <dbReference type="ARBA" id="ARBA00004202"/>
    </source>
</evidence>
<evidence type="ECO:0000256" key="7">
    <source>
        <dbReference type="ARBA" id="ARBA00022840"/>
    </source>
</evidence>
<feature type="domain" description="ABC transporter" evidence="11">
    <location>
        <begin position="2"/>
        <end position="236"/>
    </location>
</feature>
<dbReference type="PANTHER" id="PTHR42771:SF3">
    <property type="entry name" value="PETROBACTIN IMPORT ATP-BINDING PROTEIN YCLP"/>
    <property type="match status" value="1"/>
</dbReference>
<dbReference type="InterPro" id="IPR003593">
    <property type="entry name" value="AAA+_ATPase"/>
</dbReference>
<dbReference type="PROSITE" id="PS50893">
    <property type="entry name" value="ABC_TRANSPORTER_2"/>
    <property type="match status" value="1"/>
</dbReference>
<dbReference type="OMA" id="YDMTIPI"/>
<keyword evidence="6" id="KW-0547">Nucleotide-binding</keyword>
<evidence type="ECO:0000256" key="5">
    <source>
        <dbReference type="ARBA" id="ARBA00022496"/>
    </source>
</evidence>
<keyword evidence="8" id="KW-0408">Iron</keyword>
<dbReference type="PROSITE" id="PS00211">
    <property type="entry name" value="ABC_TRANSPORTER_1"/>
    <property type="match status" value="1"/>
</dbReference>
<dbReference type="InParanoid" id="A0A0Q2V1X0"/>
<evidence type="ECO:0000256" key="6">
    <source>
        <dbReference type="ARBA" id="ARBA00022741"/>
    </source>
</evidence>
<dbReference type="GO" id="GO:0005524">
    <property type="term" value="F:ATP binding"/>
    <property type="evidence" value="ECO:0007669"/>
    <property type="project" value="UniProtKB-KW"/>
</dbReference>
<dbReference type="PANTHER" id="PTHR42771">
    <property type="entry name" value="IRON(3+)-HYDROXAMATE IMPORT ATP-BINDING PROTEIN FHUC"/>
    <property type="match status" value="1"/>
</dbReference>
<evidence type="ECO:0000256" key="2">
    <source>
        <dbReference type="ARBA" id="ARBA00005417"/>
    </source>
</evidence>
<dbReference type="EMBL" id="LKHS01000005">
    <property type="protein sequence ID" value="KQH86792.1"/>
    <property type="molecule type" value="Genomic_DNA"/>
</dbReference>
<evidence type="ECO:0000313" key="13">
    <source>
        <dbReference type="Proteomes" id="UP000051221"/>
    </source>
</evidence>
<evidence type="ECO:0000256" key="9">
    <source>
        <dbReference type="ARBA" id="ARBA00023065"/>
    </source>
</evidence>
<dbReference type="CDD" id="cd03214">
    <property type="entry name" value="ABC_Iron-Siderophores_B12_Hemin"/>
    <property type="match status" value="1"/>
</dbReference>